<name>A0A9P6X7N7_RHIOR</name>
<sequence>MIQTRVTLTTLPGSPNSFVPCLLNILSEYEIEHNNHKAYDVRRLPLSRLFSLSPTPGMHWRFVNISANALALFIKETLSQGYQNQLNMFYRDFNFKKLRLNMDDLTPNENNKILFGNTIKSDGFSVDFVFYRKERMNNGSDVELTLEDFNYEEVHNQYHPMFLDPGRKSLFTAVVGVSSAKQIRKSSCSGIKTIESQISTSKTAAVESYDQYVKYTLIYLDKLQDFYGKDTAHHRFQLYQGRQRAPEMMANMLTHGTAKLKWRHLPFQENKEKCPLVVFGAGVFGKDMIKMKGLQCGVIGKLFATLKKREAAGELIVVTIDEFKTSKTCSSCFFDDLKVVKTPGFKGKGVLSCSKCKKFEWEKDDRKLSSRRKTMVEEDPELGKSPFKNAWFLDKLKAERERITTINIALLKLETPRCH</sequence>
<organism evidence="1 2">
    <name type="scientific">Rhizopus oryzae</name>
    <name type="common">Mucormycosis agent</name>
    <name type="synonym">Rhizopus arrhizus var. delemar</name>
    <dbReference type="NCBI Taxonomy" id="64495"/>
    <lineage>
        <taxon>Eukaryota</taxon>
        <taxon>Fungi</taxon>
        <taxon>Fungi incertae sedis</taxon>
        <taxon>Mucoromycota</taxon>
        <taxon>Mucoromycotina</taxon>
        <taxon>Mucoromycetes</taxon>
        <taxon>Mucorales</taxon>
        <taxon>Mucorineae</taxon>
        <taxon>Rhizopodaceae</taxon>
        <taxon>Rhizopus</taxon>
    </lineage>
</organism>
<protein>
    <submittedName>
        <fullName evidence="1">Uncharacterized protein</fullName>
    </submittedName>
</protein>
<dbReference type="EMBL" id="JAANQT010001001">
    <property type="protein sequence ID" value="KAG1307128.1"/>
    <property type="molecule type" value="Genomic_DNA"/>
</dbReference>
<evidence type="ECO:0000313" key="2">
    <source>
        <dbReference type="Proteomes" id="UP000716291"/>
    </source>
</evidence>
<accession>A0A9P6X7N7</accession>
<proteinExistence type="predicted"/>
<evidence type="ECO:0000313" key="1">
    <source>
        <dbReference type="EMBL" id="KAG1307128.1"/>
    </source>
</evidence>
<dbReference type="Proteomes" id="UP000716291">
    <property type="component" value="Unassembled WGS sequence"/>
</dbReference>
<dbReference type="AlphaFoldDB" id="A0A9P6X7N7"/>
<comment type="caution">
    <text evidence="1">The sequence shown here is derived from an EMBL/GenBank/DDBJ whole genome shotgun (WGS) entry which is preliminary data.</text>
</comment>
<gene>
    <name evidence="1" type="ORF">G6F64_007054</name>
</gene>
<reference evidence="1" key="1">
    <citation type="journal article" date="2020" name="Microb. Genom.">
        <title>Genetic diversity of clinical and environmental Mucorales isolates obtained from an investigation of mucormycosis cases among solid organ transplant recipients.</title>
        <authorList>
            <person name="Nguyen M.H."/>
            <person name="Kaul D."/>
            <person name="Muto C."/>
            <person name="Cheng S.J."/>
            <person name="Richter R.A."/>
            <person name="Bruno V.M."/>
            <person name="Liu G."/>
            <person name="Beyhan S."/>
            <person name="Sundermann A.J."/>
            <person name="Mounaud S."/>
            <person name="Pasculle A.W."/>
            <person name="Nierman W.C."/>
            <person name="Driscoll E."/>
            <person name="Cumbie R."/>
            <person name="Clancy C.J."/>
            <person name="Dupont C.L."/>
        </authorList>
    </citation>
    <scope>NUCLEOTIDE SEQUENCE</scope>
    <source>
        <strain evidence="1">GL11</strain>
    </source>
</reference>
<keyword evidence="2" id="KW-1185">Reference proteome</keyword>